<dbReference type="EMBL" id="MU865500">
    <property type="protein sequence ID" value="KAK4221976.1"/>
    <property type="molecule type" value="Genomic_DNA"/>
</dbReference>
<evidence type="ECO:0000313" key="2">
    <source>
        <dbReference type="EMBL" id="KAK4221976.1"/>
    </source>
</evidence>
<comment type="caution">
    <text evidence="2">The sequence shown here is derived from an EMBL/GenBank/DDBJ whole genome shotgun (WGS) entry which is preliminary data.</text>
</comment>
<organism evidence="2 3">
    <name type="scientific">Podospora fimiseda</name>
    <dbReference type="NCBI Taxonomy" id="252190"/>
    <lineage>
        <taxon>Eukaryota</taxon>
        <taxon>Fungi</taxon>
        <taxon>Dikarya</taxon>
        <taxon>Ascomycota</taxon>
        <taxon>Pezizomycotina</taxon>
        <taxon>Sordariomycetes</taxon>
        <taxon>Sordariomycetidae</taxon>
        <taxon>Sordariales</taxon>
        <taxon>Podosporaceae</taxon>
        <taxon>Podospora</taxon>
    </lineage>
</organism>
<dbReference type="Proteomes" id="UP001301958">
    <property type="component" value="Unassembled WGS sequence"/>
</dbReference>
<reference evidence="2" key="2">
    <citation type="submission" date="2023-05" db="EMBL/GenBank/DDBJ databases">
        <authorList>
            <consortium name="Lawrence Berkeley National Laboratory"/>
            <person name="Steindorff A."/>
            <person name="Hensen N."/>
            <person name="Bonometti L."/>
            <person name="Westerberg I."/>
            <person name="Brannstrom I.O."/>
            <person name="Guillou S."/>
            <person name="Cros-Aarteil S."/>
            <person name="Calhoun S."/>
            <person name="Haridas S."/>
            <person name="Kuo A."/>
            <person name="Mondo S."/>
            <person name="Pangilinan J."/>
            <person name="Riley R."/>
            <person name="Labutti K."/>
            <person name="Andreopoulos B."/>
            <person name="Lipzen A."/>
            <person name="Chen C."/>
            <person name="Yanf M."/>
            <person name="Daum C."/>
            <person name="Ng V."/>
            <person name="Clum A."/>
            <person name="Ohm R."/>
            <person name="Martin F."/>
            <person name="Silar P."/>
            <person name="Natvig D."/>
            <person name="Lalanne C."/>
            <person name="Gautier V."/>
            <person name="Ament-Velasquez S.L."/>
            <person name="Kruys A."/>
            <person name="Hutchinson M.I."/>
            <person name="Powell A.J."/>
            <person name="Barry K."/>
            <person name="Miller A.N."/>
            <person name="Grigoriev I.V."/>
            <person name="Debuchy R."/>
            <person name="Gladieux P."/>
            <person name="Thoren M.H."/>
            <person name="Johannesson H."/>
        </authorList>
    </citation>
    <scope>NUCLEOTIDE SEQUENCE</scope>
    <source>
        <strain evidence="2">CBS 990.96</strain>
    </source>
</reference>
<protein>
    <submittedName>
        <fullName evidence="2">Uncharacterized protein</fullName>
    </submittedName>
</protein>
<reference evidence="2" key="1">
    <citation type="journal article" date="2023" name="Mol. Phylogenet. Evol.">
        <title>Genome-scale phylogeny and comparative genomics of the fungal order Sordariales.</title>
        <authorList>
            <person name="Hensen N."/>
            <person name="Bonometti L."/>
            <person name="Westerberg I."/>
            <person name="Brannstrom I.O."/>
            <person name="Guillou S."/>
            <person name="Cros-Aarteil S."/>
            <person name="Calhoun S."/>
            <person name="Haridas S."/>
            <person name="Kuo A."/>
            <person name="Mondo S."/>
            <person name="Pangilinan J."/>
            <person name="Riley R."/>
            <person name="LaButti K."/>
            <person name="Andreopoulos B."/>
            <person name="Lipzen A."/>
            <person name="Chen C."/>
            <person name="Yan M."/>
            <person name="Daum C."/>
            <person name="Ng V."/>
            <person name="Clum A."/>
            <person name="Steindorff A."/>
            <person name="Ohm R.A."/>
            <person name="Martin F."/>
            <person name="Silar P."/>
            <person name="Natvig D.O."/>
            <person name="Lalanne C."/>
            <person name="Gautier V."/>
            <person name="Ament-Velasquez S.L."/>
            <person name="Kruys A."/>
            <person name="Hutchinson M.I."/>
            <person name="Powell A.J."/>
            <person name="Barry K."/>
            <person name="Miller A.N."/>
            <person name="Grigoriev I.V."/>
            <person name="Debuchy R."/>
            <person name="Gladieux P."/>
            <person name="Hiltunen Thoren M."/>
            <person name="Johannesson H."/>
        </authorList>
    </citation>
    <scope>NUCLEOTIDE SEQUENCE</scope>
    <source>
        <strain evidence="2">CBS 990.96</strain>
    </source>
</reference>
<feature type="compositionally biased region" description="Polar residues" evidence="1">
    <location>
        <begin position="1"/>
        <end position="14"/>
    </location>
</feature>
<name>A0AAN7BDQ9_9PEZI</name>
<sequence length="276" mass="30236">MPPKAPQSSSKVSQTPSKAPIKSSSSSSSNISKPSSSSSNSKPSQTTSKPSSNTTGTKTPWTPKGVSSTNPRDKQNNCIQVTLACLHNCSTVEEFWTFPPLKGIPSECRDQDLEGFDINAQIIGNKIGWLANKVDWRSDPTKTAWVKLLENFAFVPGASYLMSGYNKSNFYCSYLVCPPGGQPWGHAVVGTVYHSPGQPLRFLFRDYQHAEGRDVTGEVMSASEICVIFFNLPQQQNGGNSMQKREEILKELLKRNVKTMGGSGPARPREGAWNDR</sequence>
<proteinExistence type="predicted"/>
<feature type="region of interest" description="Disordered" evidence="1">
    <location>
        <begin position="1"/>
        <end position="73"/>
    </location>
</feature>
<evidence type="ECO:0000256" key="1">
    <source>
        <dbReference type="SAM" id="MobiDB-lite"/>
    </source>
</evidence>
<feature type="compositionally biased region" description="Low complexity" evidence="1">
    <location>
        <begin position="15"/>
        <end position="65"/>
    </location>
</feature>
<gene>
    <name evidence="2" type="ORF">QBC38DRAFT_490976</name>
</gene>
<dbReference type="AlphaFoldDB" id="A0AAN7BDQ9"/>
<keyword evidence="3" id="KW-1185">Reference proteome</keyword>
<accession>A0AAN7BDQ9</accession>
<evidence type="ECO:0000313" key="3">
    <source>
        <dbReference type="Proteomes" id="UP001301958"/>
    </source>
</evidence>